<dbReference type="PANTHER" id="PTHR34406:SF1">
    <property type="entry name" value="PROTEIN YCEI"/>
    <property type="match status" value="1"/>
</dbReference>
<evidence type="ECO:0000259" key="2">
    <source>
        <dbReference type="SMART" id="SM00867"/>
    </source>
</evidence>
<dbReference type="Pfam" id="PF04264">
    <property type="entry name" value="YceI"/>
    <property type="match status" value="1"/>
</dbReference>
<evidence type="ECO:0000256" key="1">
    <source>
        <dbReference type="ARBA" id="ARBA00008812"/>
    </source>
</evidence>
<dbReference type="AlphaFoldDB" id="A0A5Q2FD36"/>
<evidence type="ECO:0000313" key="4">
    <source>
        <dbReference type="Proteomes" id="UP000386847"/>
    </source>
</evidence>
<proteinExistence type="inferred from homology"/>
<sequence>MSFFNKAKRAADQTPAPVATVSTTGPLFQLDGTYNLDPSHTQIGFVARHAMVTKVRGRFAEFSGSASTKAGLVDPKIEVTVQVPSISTNDEGRDGHLKSADFFDVEQFPTITFSSTDVTAVADDTLRVAGELTIKDVTKPVTIDFEYAGAALDPFGNQRVGLEGSTVVDRKEFGLTWNAALETGGVLVSDKITLEFEISAIKAA</sequence>
<dbReference type="Gene3D" id="2.40.128.110">
    <property type="entry name" value="Lipid/polyisoprenoid-binding, YceI-like"/>
    <property type="match status" value="1"/>
</dbReference>
<feature type="domain" description="Lipid/polyisoprenoid-binding YceI-like" evidence="2">
    <location>
        <begin position="33"/>
        <end position="201"/>
    </location>
</feature>
<dbReference type="SUPFAM" id="SSF101874">
    <property type="entry name" value="YceI-like"/>
    <property type="match status" value="1"/>
</dbReference>
<dbReference type="InterPro" id="IPR036761">
    <property type="entry name" value="TTHA0802/YceI-like_sf"/>
</dbReference>
<dbReference type="EMBL" id="CP045725">
    <property type="protein sequence ID" value="QGF25020.1"/>
    <property type="molecule type" value="Genomic_DNA"/>
</dbReference>
<evidence type="ECO:0000313" key="3">
    <source>
        <dbReference type="EMBL" id="QGF25020.1"/>
    </source>
</evidence>
<dbReference type="Proteomes" id="UP000386847">
    <property type="component" value="Chromosome"/>
</dbReference>
<name>A0A5Q2FD36_9ACTN</name>
<organism evidence="3 4">
    <name type="scientific">Raineyella fluvialis</name>
    <dbReference type="NCBI Taxonomy" id="2662261"/>
    <lineage>
        <taxon>Bacteria</taxon>
        <taxon>Bacillati</taxon>
        <taxon>Actinomycetota</taxon>
        <taxon>Actinomycetes</taxon>
        <taxon>Propionibacteriales</taxon>
        <taxon>Propionibacteriaceae</taxon>
        <taxon>Raineyella</taxon>
    </lineage>
</organism>
<reference evidence="3 4" key="1">
    <citation type="submission" date="2019-10" db="EMBL/GenBank/DDBJ databases">
        <title>Genomic analysis of Raineyella sp. CBA3103.</title>
        <authorList>
            <person name="Roh S.W."/>
        </authorList>
    </citation>
    <scope>NUCLEOTIDE SEQUENCE [LARGE SCALE GENOMIC DNA]</scope>
    <source>
        <strain evidence="3 4">CBA3103</strain>
    </source>
</reference>
<dbReference type="InterPro" id="IPR007372">
    <property type="entry name" value="Lipid/polyisoprenoid-bd_YceI"/>
</dbReference>
<keyword evidence="4" id="KW-1185">Reference proteome</keyword>
<dbReference type="KEGG" id="rain:Rai3103_01430"/>
<dbReference type="PANTHER" id="PTHR34406">
    <property type="entry name" value="PROTEIN YCEI"/>
    <property type="match status" value="1"/>
</dbReference>
<protein>
    <submittedName>
        <fullName evidence="3">Polyisoprenoid-binding protein</fullName>
    </submittedName>
</protein>
<accession>A0A5Q2FD36</accession>
<comment type="similarity">
    <text evidence="1">Belongs to the UPF0312 family.</text>
</comment>
<gene>
    <name evidence="3" type="ORF">Rai3103_01430</name>
</gene>
<dbReference type="SMART" id="SM00867">
    <property type="entry name" value="YceI"/>
    <property type="match status" value="1"/>
</dbReference>